<gene>
    <name evidence="3" type="ORF">CRG98_013297</name>
</gene>
<accession>A0A2I0KCS5</accession>
<keyword evidence="2" id="KW-0472">Membrane</keyword>
<feature type="compositionally biased region" description="Polar residues" evidence="1">
    <location>
        <begin position="63"/>
        <end position="72"/>
    </location>
</feature>
<dbReference type="Proteomes" id="UP000233551">
    <property type="component" value="Unassembled WGS sequence"/>
</dbReference>
<comment type="caution">
    <text evidence="3">The sequence shown here is derived from an EMBL/GenBank/DDBJ whole genome shotgun (WGS) entry which is preliminary data.</text>
</comment>
<proteinExistence type="predicted"/>
<feature type="region of interest" description="Disordered" evidence="1">
    <location>
        <begin position="1"/>
        <end position="75"/>
    </location>
</feature>
<keyword evidence="2" id="KW-0812">Transmembrane</keyword>
<sequence>MKTGASLSNIHADKEVGKNPPIKKRRERKEAKKPANKENEAKSRFTKSTDAADPKEINKPRQRGSSRYNSSTETEHNTLRGVNQCILLACGNVLPMLSLFSRSIHNYKRVIASLQSATTESKSQTFLYESLVITLQKWLDRGLIKSGQKSPEVTNATALRRSTLELEFFIARLGHPQQTTTAPRQDWPPTNQRLPNCTQPNHPSRHPSHVTTGKQRLPLRYRNIVYIYRFLDFGSTYTAFRTSRPHLRFSGLRVHTIAFQTSRPHILLFRTSRLQLRLFGLRVHIYCFPDFASSFTAFWTSYPHLRLSGLRVQMYYFSDFMFAFTAFRTSHSHLMLFRTSRPHLWLSGLCVHIYLLSRLRVRIYCFPDFVSISTTFRTSRPNLLLFGLHVRIYCFSDFASTCTDFRTSRPHLLLYGPRPLIYRYTGLGPAFIYLSYEFTLSHFLAVIPLPLFLATGPCICIILSYISKTREQAATRRESRRSQKPNGVLLIVFGCILKPSTQLERGKMSAPHFGPPTPRAKSLFRHH</sequence>
<keyword evidence="2" id="KW-1133">Transmembrane helix</keyword>
<name>A0A2I0KCS5_PUNGR</name>
<reference evidence="3 4" key="1">
    <citation type="submission" date="2017-11" db="EMBL/GenBank/DDBJ databases">
        <title>De-novo sequencing of pomegranate (Punica granatum L.) genome.</title>
        <authorList>
            <person name="Akparov Z."/>
            <person name="Amiraslanov A."/>
            <person name="Hajiyeva S."/>
            <person name="Abbasov M."/>
            <person name="Kaur K."/>
            <person name="Hamwieh A."/>
            <person name="Solovyev V."/>
            <person name="Salamov A."/>
            <person name="Braich B."/>
            <person name="Kosarev P."/>
            <person name="Mahmoud A."/>
            <person name="Hajiyev E."/>
            <person name="Babayeva S."/>
            <person name="Izzatullayeva V."/>
            <person name="Mammadov A."/>
            <person name="Mammadov A."/>
            <person name="Sharifova S."/>
            <person name="Ojaghi J."/>
            <person name="Eynullazada K."/>
            <person name="Bayramov B."/>
            <person name="Abdulazimova A."/>
            <person name="Shahmuradov I."/>
        </authorList>
    </citation>
    <scope>NUCLEOTIDE SEQUENCE [LARGE SCALE GENOMIC DNA]</scope>
    <source>
        <strain evidence="4">cv. AG2017</strain>
        <tissue evidence="3">Leaf</tissue>
    </source>
</reference>
<evidence type="ECO:0000256" key="1">
    <source>
        <dbReference type="SAM" id="MobiDB-lite"/>
    </source>
</evidence>
<feature type="region of interest" description="Disordered" evidence="1">
    <location>
        <begin position="506"/>
        <end position="527"/>
    </location>
</feature>
<feature type="compositionally biased region" description="Basic and acidic residues" evidence="1">
    <location>
        <begin position="50"/>
        <end position="59"/>
    </location>
</feature>
<evidence type="ECO:0000313" key="4">
    <source>
        <dbReference type="Proteomes" id="UP000233551"/>
    </source>
</evidence>
<dbReference type="AlphaFoldDB" id="A0A2I0KCS5"/>
<keyword evidence="4" id="KW-1185">Reference proteome</keyword>
<feature type="transmembrane region" description="Helical" evidence="2">
    <location>
        <begin position="442"/>
        <end position="466"/>
    </location>
</feature>
<evidence type="ECO:0000313" key="3">
    <source>
        <dbReference type="EMBL" id="PKI66335.1"/>
    </source>
</evidence>
<organism evidence="3 4">
    <name type="scientific">Punica granatum</name>
    <name type="common">Pomegranate</name>
    <dbReference type="NCBI Taxonomy" id="22663"/>
    <lineage>
        <taxon>Eukaryota</taxon>
        <taxon>Viridiplantae</taxon>
        <taxon>Streptophyta</taxon>
        <taxon>Embryophyta</taxon>
        <taxon>Tracheophyta</taxon>
        <taxon>Spermatophyta</taxon>
        <taxon>Magnoliopsida</taxon>
        <taxon>eudicotyledons</taxon>
        <taxon>Gunneridae</taxon>
        <taxon>Pentapetalae</taxon>
        <taxon>rosids</taxon>
        <taxon>malvids</taxon>
        <taxon>Myrtales</taxon>
        <taxon>Lythraceae</taxon>
        <taxon>Punica</taxon>
    </lineage>
</organism>
<feature type="compositionally biased region" description="Basic and acidic residues" evidence="1">
    <location>
        <begin position="28"/>
        <end position="43"/>
    </location>
</feature>
<evidence type="ECO:0000256" key="2">
    <source>
        <dbReference type="SAM" id="Phobius"/>
    </source>
</evidence>
<dbReference type="EMBL" id="PGOL01000679">
    <property type="protein sequence ID" value="PKI66335.1"/>
    <property type="molecule type" value="Genomic_DNA"/>
</dbReference>
<protein>
    <submittedName>
        <fullName evidence="3">Uncharacterized protein</fullName>
    </submittedName>
</protein>